<dbReference type="InterPro" id="IPR036457">
    <property type="entry name" value="PPM-type-like_dom_sf"/>
</dbReference>
<feature type="domain" description="Response regulatory" evidence="3">
    <location>
        <begin position="19"/>
        <end position="136"/>
    </location>
</feature>
<dbReference type="InterPro" id="IPR011006">
    <property type="entry name" value="CheY-like_superfamily"/>
</dbReference>
<keyword evidence="2" id="KW-0597">Phosphoprotein</keyword>
<dbReference type="SUPFAM" id="SSF52172">
    <property type="entry name" value="CheY-like"/>
    <property type="match status" value="1"/>
</dbReference>
<evidence type="ECO:0000313" key="4">
    <source>
        <dbReference type="EMBL" id="MBO1323289.1"/>
    </source>
</evidence>
<proteinExistence type="predicted"/>
<evidence type="ECO:0000256" key="1">
    <source>
        <dbReference type="ARBA" id="ARBA00022801"/>
    </source>
</evidence>
<evidence type="ECO:0000313" key="5">
    <source>
        <dbReference type="Proteomes" id="UP000664417"/>
    </source>
</evidence>
<dbReference type="GO" id="GO:0016791">
    <property type="term" value="F:phosphatase activity"/>
    <property type="evidence" value="ECO:0007669"/>
    <property type="project" value="TreeGrafter"/>
</dbReference>
<dbReference type="EMBL" id="JAFREP010000056">
    <property type="protein sequence ID" value="MBO1323289.1"/>
    <property type="molecule type" value="Genomic_DNA"/>
</dbReference>
<dbReference type="PROSITE" id="PS50110">
    <property type="entry name" value="RESPONSE_REGULATORY"/>
    <property type="match status" value="1"/>
</dbReference>
<keyword evidence="1" id="KW-0378">Hydrolase</keyword>
<accession>A0A8J7QFC9</accession>
<comment type="caution">
    <text evidence="4">The sequence shown here is derived from an EMBL/GenBank/DDBJ whole genome shotgun (WGS) entry which is preliminary data.</text>
</comment>
<dbReference type="InterPro" id="IPR001932">
    <property type="entry name" value="PPM-type_phosphatase-like_dom"/>
</dbReference>
<sequence>MNSPLRKAGSHGWTEHVIRVLLIDDQMMVGEAVRRMLSQAGDIEFHFLRDPRRAVEVALKIEPTVILQDLVMPEIDGLTLVKFMRAHPKLKMVPLIVLSVKEDPSTKAEAFNLGANDYLVKLPDKVELEARIRHHSKGYISMLQRNEAFRALKASQEALAKELAHAADYIRSLLPPPLTGAIETNWRFVPSTSLGGDSFGYHWIDDDHFSIYLLDVCGHGVGSALLSISAINVLRSQNLPNVDFRIPRDVLSAMNRSFPMEQHNGLFFTMWYGVFQPSTRRLDYASAGHPPALLATGPTRPERKTHHLKTAGPVIGAFEQSLFEQEQITLDAHAEMVVFSDGVYEVFDNHGDRLPFDQFVNELMRLEPSSKYESNLDHMLEYVREFQGSPALDDDFSMLGLLFNEHS</sequence>
<dbReference type="Gene3D" id="3.60.40.10">
    <property type="entry name" value="PPM-type phosphatase domain"/>
    <property type="match status" value="1"/>
</dbReference>
<dbReference type="RefSeq" id="WP_207863412.1">
    <property type="nucleotide sequence ID" value="NZ_JAFREP010000056.1"/>
</dbReference>
<dbReference type="PANTHER" id="PTHR43156:SF2">
    <property type="entry name" value="STAGE II SPORULATION PROTEIN E"/>
    <property type="match status" value="1"/>
</dbReference>
<dbReference type="InterPro" id="IPR001789">
    <property type="entry name" value="Sig_transdc_resp-reg_receiver"/>
</dbReference>
<name>A0A8J7QFC9_9BACT</name>
<dbReference type="SMART" id="SM00448">
    <property type="entry name" value="REC"/>
    <property type="match status" value="1"/>
</dbReference>
<dbReference type="PANTHER" id="PTHR43156">
    <property type="entry name" value="STAGE II SPORULATION PROTEIN E-RELATED"/>
    <property type="match status" value="1"/>
</dbReference>
<dbReference type="SMART" id="SM00331">
    <property type="entry name" value="PP2C_SIG"/>
    <property type="match status" value="1"/>
</dbReference>
<dbReference type="Proteomes" id="UP000664417">
    <property type="component" value="Unassembled WGS sequence"/>
</dbReference>
<keyword evidence="5" id="KW-1185">Reference proteome</keyword>
<evidence type="ECO:0000256" key="2">
    <source>
        <dbReference type="PROSITE-ProRule" id="PRU00169"/>
    </source>
</evidence>
<dbReference type="Pfam" id="PF00072">
    <property type="entry name" value="Response_reg"/>
    <property type="match status" value="1"/>
</dbReference>
<dbReference type="InterPro" id="IPR052016">
    <property type="entry name" value="Bact_Sigma-Reg"/>
</dbReference>
<reference evidence="4" key="1">
    <citation type="submission" date="2021-03" db="EMBL/GenBank/DDBJ databases">
        <authorList>
            <person name="Wang G."/>
        </authorList>
    </citation>
    <scope>NUCLEOTIDE SEQUENCE</scope>
    <source>
        <strain evidence="4">KCTC 12899</strain>
    </source>
</reference>
<dbReference type="AlphaFoldDB" id="A0A8J7QFC9"/>
<organism evidence="4 5">
    <name type="scientific">Acanthopleuribacter pedis</name>
    <dbReference type="NCBI Taxonomy" id="442870"/>
    <lineage>
        <taxon>Bacteria</taxon>
        <taxon>Pseudomonadati</taxon>
        <taxon>Acidobacteriota</taxon>
        <taxon>Holophagae</taxon>
        <taxon>Acanthopleuribacterales</taxon>
        <taxon>Acanthopleuribacteraceae</taxon>
        <taxon>Acanthopleuribacter</taxon>
    </lineage>
</organism>
<dbReference type="GO" id="GO:0000160">
    <property type="term" value="P:phosphorelay signal transduction system"/>
    <property type="evidence" value="ECO:0007669"/>
    <property type="project" value="InterPro"/>
</dbReference>
<feature type="modified residue" description="4-aspartylphosphate" evidence="2">
    <location>
        <position position="69"/>
    </location>
</feature>
<dbReference type="Pfam" id="PF07228">
    <property type="entry name" value="SpoIIE"/>
    <property type="match status" value="1"/>
</dbReference>
<gene>
    <name evidence="4" type="ORF">J3U88_32790</name>
</gene>
<evidence type="ECO:0000259" key="3">
    <source>
        <dbReference type="PROSITE" id="PS50110"/>
    </source>
</evidence>
<dbReference type="Gene3D" id="3.40.50.2300">
    <property type="match status" value="1"/>
</dbReference>
<protein>
    <submittedName>
        <fullName evidence="4">SpoIIE family protein phosphatase</fullName>
    </submittedName>
</protein>